<organism evidence="1 2">
    <name type="scientific">Bergeyella porcorum</name>
    <dbReference type="NCBI Taxonomy" id="1735111"/>
    <lineage>
        <taxon>Bacteria</taxon>
        <taxon>Pseudomonadati</taxon>
        <taxon>Bacteroidota</taxon>
        <taxon>Flavobacteriia</taxon>
        <taxon>Flavobacteriales</taxon>
        <taxon>Weeksellaceae</taxon>
        <taxon>Bergeyella</taxon>
    </lineage>
</organism>
<dbReference type="AlphaFoldDB" id="A0AAU0F1G4"/>
<sequence>MTRFVKNFTLGIGLMTALAFVSCDRGGGSVEDDKKFLTDNYFSGKKYKILARTIFYDKGYVLENYAINGCTSNNSIEFKKDGTGQEEEYKELDKNCYSDVYKFLWKLDENNQLVLSYNELLYYSISRTENDYLDLEGYEDYDGDGKTELVKIELKRQ</sequence>
<dbReference type="KEGG" id="bpor:BPO_1921"/>
<keyword evidence="2" id="KW-1185">Reference proteome</keyword>
<reference evidence="1" key="1">
    <citation type="submission" date="2023-10" db="EMBL/GenBank/DDBJ databases">
        <title>Characterization and whole genome sequencing of a novel strain of Bergeyella porcorum QD2021 isolated from pig.</title>
        <authorList>
            <person name="Liu G."/>
            <person name="Chen C."/>
            <person name="Han X."/>
        </authorList>
    </citation>
    <scope>NUCLEOTIDE SEQUENCE</scope>
    <source>
        <strain evidence="1">QD2021</strain>
    </source>
</reference>
<evidence type="ECO:0000313" key="1">
    <source>
        <dbReference type="EMBL" id="WOC52568.1"/>
    </source>
</evidence>
<proteinExistence type="predicted"/>
<dbReference type="PROSITE" id="PS51257">
    <property type="entry name" value="PROKAR_LIPOPROTEIN"/>
    <property type="match status" value="1"/>
</dbReference>
<name>A0AAU0F1G4_9FLAO</name>
<evidence type="ECO:0000313" key="2">
    <source>
        <dbReference type="Proteomes" id="UP001432059"/>
    </source>
</evidence>
<dbReference type="RefSeq" id="WP_327983944.1">
    <property type="nucleotide sequence ID" value="NZ_CP136426.1"/>
</dbReference>
<evidence type="ECO:0008006" key="3">
    <source>
        <dbReference type="Google" id="ProtNLM"/>
    </source>
</evidence>
<accession>A0AAU0F1G4</accession>
<protein>
    <recommendedName>
        <fullName evidence="3">Lipocalin-like domain-containing protein</fullName>
    </recommendedName>
</protein>
<dbReference type="Proteomes" id="UP001432059">
    <property type="component" value="Chromosome"/>
</dbReference>
<gene>
    <name evidence="1" type="ORF">BPO_1921</name>
</gene>
<dbReference type="EMBL" id="CP136426">
    <property type="protein sequence ID" value="WOC52568.1"/>
    <property type="molecule type" value="Genomic_DNA"/>
</dbReference>